<dbReference type="OrthoDB" id="7866891at2759"/>
<evidence type="ECO:0000313" key="2">
    <source>
        <dbReference type="EMBL" id="DAA02773.1"/>
    </source>
</evidence>
<reference evidence="2" key="1">
    <citation type="journal article" date="2003" name="Genome Biol.">
        <title>An integrated gene annotation and transcriptional profiling approach towards the full gene content of the Drosophila genome.</title>
        <authorList>
            <person name="Hild M."/>
            <person name="Beckmann B."/>
            <person name="Haas S.A."/>
            <person name="Koch B."/>
            <person name="Solovyev V."/>
            <person name="Busold C."/>
            <person name="Fellenberg K."/>
            <person name="Boutros M."/>
            <person name="Vingron M."/>
            <person name="Sauer F."/>
            <person name="Hoheisel J.D."/>
            <person name="Paro R."/>
        </authorList>
    </citation>
    <scope>NUCLEOTIDE SEQUENCE</scope>
</reference>
<dbReference type="ExpressionAtlas" id="Q6ILT9">
    <property type="expression patterns" value="baseline and differential"/>
</dbReference>
<evidence type="ECO:0000256" key="1">
    <source>
        <dbReference type="SAM" id="SignalP"/>
    </source>
</evidence>
<gene>
    <name evidence="2" type="ORF">HDC08341</name>
</gene>
<feature type="signal peptide" evidence="1">
    <location>
        <begin position="1"/>
        <end position="28"/>
    </location>
</feature>
<feature type="chain" id="PRO_5004275325" evidence="1">
    <location>
        <begin position="29"/>
        <end position="300"/>
    </location>
</feature>
<dbReference type="Bgee" id="FBgn0264516">
    <property type="expression patterns" value="Expressed in mid-late elongation-stage spermatid (Drosophila) in testis and 12 other cell types or tissues"/>
</dbReference>
<dbReference type="VEuPathDB" id="VectorBase:FBgn0264516"/>
<dbReference type="AlphaFoldDB" id="Q6ILT9"/>
<dbReference type="EMBL" id="BK001927">
    <property type="protein sequence ID" value="DAA02773.1"/>
    <property type="molecule type" value="Genomic_DNA"/>
</dbReference>
<sequence length="300" mass="32853">MPKCETHFGFKLLMVIVAAANATAAVAAADVLELINTPITCDSFRFASDTCSHPLRQDLIAPHPVTLTARVPFPQPASHRTLNPTQPEPKPPLKPFCTKAFLLAGFGILCFLCKTERFLSVSVANSGIASFILAKEIPLSLVLRPPVACHAVVAGIYIQHPESPPPPRTNPSILLHLHLHQHLHRLRRYSFRPSSFVLFVAVWASLSCCQVALKVSLRRIAALSLLHQQLQLHPHPHPLLLLRLQLQLKLKAKPKLYSEGIKCKYPCPGCTCAASSSSSPPPAAPHPIPLLRHRMLPVGN</sequence>
<accession>Q6ILT9</accession>
<organism evidence="2">
    <name type="scientific">Drosophila melanogaster</name>
    <name type="common">Fruit fly</name>
    <dbReference type="NCBI Taxonomy" id="7227"/>
    <lineage>
        <taxon>Eukaryota</taxon>
        <taxon>Metazoa</taxon>
        <taxon>Ecdysozoa</taxon>
        <taxon>Arthropoda</taxon>
        <taxon>Hexapoda</taxon>
        <taxon>Insecta</taxon>
        <taxon>Pterygota</taxon>
        <taxon>Neoptera</taxon>
        <taxon>Endopterygota</taxon>
        <taxon>Diptera</taxon>
        <taxon>Brachycera</taxon>
        <taxon>Muscomorpha</taxon>
        <taxon>Ephydroidea</taxon>
        <taxon>Drosophilidae</taxon>
        <taxon>Drosophila</taxon>
        <taxon>Sophophora</taxon>
    </lineage>
</organism>
<proteinExistence type="predicted"/>
<protein>
    <submittedName>
        <fullName evidence="2">HDC08341</fullName>
    </submittedName>
</protein>
<name>Q6ILT9_DROME</name>
<keyword evidence="1" id="KW-0732">Signal</keyword>